<evidence type="ECO:0000256" key="3">
    <source>
        <dbReference type="SAM" id="SignalP"/>
    </source>
</evidence>
<proteinExistence type="predicted"/>
<dbReference type="InterPro" id="IPR036734">
    <property type="entry name" value="Neur_chan_lig-bd_sf"/>
</dbReference>
<comment type="subcellular location">
    <subcellularLocation>
        <location evidence="1">Cell membrane</location>
        <topology evidence="1">Multi-pass membrane protein</topology>
    </subcellularLocation>
</comment>
<keyword evidence="3" id="KW-0732">Signal</keyword>
<protein>
    <recommendedName>
        <fullName evidence="6">Neurotransmitter-gated ion-channel ligand-binding domain-containing protein</fullName>
    </recommendedName>
</protein>
<accession>A0A670J2H0</accession>
<dbReference type="Gene3D" id="2.70.170.10">
    <property type="entry name" value="Neurotransmitter-gated ion-channel ligand-binding domain"/>
    <property type="match status" value="1"/>
</dbReference>
<dbReference type="GeneTree" id="ENSGT00940000157266"/>
<name>A0A670J2H0_PODMU</name>
<sequence>MKRKLMFYMMQLVLVLLACFSARSASVDPNEDEAKNNITIFTRILDRLLDGYDNRLRPGLGDSTTEVFTNIYVTSFGPVSDTDMVSSPKRNKFWHEIILLKIFFPSHFTEISQGTSMLNCITVLS</sequence>
<evidence type="ECO:0000313" key="4">
    <source>
        <dbReference type="Ensembl" id="ENSPMRP00000018375.1"/>
    </source>
</evidence>
<keyword evidence="2" id="KW-1015">Disulfide bond</keyword>
<evidence type="ECO:0008006" key="6">
    <source>
        <dbReference type="Google" id="ProtNLM"/>
    </source>
</evidence>
<dbReference type="GO" id="GO:0004890">
    <property type="term" value="F:GABA-A receptor activity"/>
    <property type="evidence" value="ECO:0007669"/>
    <property type="project" value="InterPro"/>
</dbReference>
<feature type="chain" id="PRO_5025512244" description="Neurotransmitter-gated ion-channel ligand-binding domain-containing protein" evidence="3">
    <location>
        <begin position="27"/>
        <end position="125"/>
    </location>
</feature>
<dbReference type="GO" id="GO:0005886">
    <property type="term" value="C:plasma membrane"/>
    <property type="evidence" value="ECO:0007669"/>
    <property type="project" value="UniProtKB-SubCell"/>
</dbReference>
<dbReference type="GO" id="GO:0005230">
    <property type="term" value="F:extracellular ligand-gated monoatomic ion channel activity"/>
    <property type="evidence" value="ECO:0007669"/>
    <property type="project" value="InterPro"/>
</dbReference>
<dbReference type="PRINTS" id="PR01079">
    <property type="entry name" value="GABAARALPHA"/>
</dbReference>
<dbReference type="PROSITE" id="PS51257">
    <property type="entry name" value="PROKAR_LIPOPROTEIN"/>
    <property type="match status" value="1"/>
</dbReference>
<reference evidence="4" key="2">
    <citation type="submission" date="2025-08" db="UniProtKB">
        <authorList>
            <consortium name="Ensembl"/>
        </authorList>
    </citation>
    <scope>IDENTIFICATION</scope>
</reference>
<dbReference type="Ensembl" id="ENSPMRT00000019538.1">
    <property type="protein sequence ID" value="ENSPMRP00000018375.1"/>
    <property type="gene ID" value="ENSPMRG00000012089.1"/>
</dbReference>
<evidence type="ECO:0000256" key="1">
    <source>
        <dbReference type="ARBA" id="ARBA00004651"/>
    </source>
</evidence>
<feature type="signal peptide" evidence="3">
    <location>
        <begin position="1"/>
        <end position="26"/>
    </location>
</feature>
<keyword evidence="5" id="KW-1185">Reference proteome</keyword>
<dbReference type="Proteomes" id="UP000472272">
    <property type="component" value="Chromosome 9"/>
</dbReference>
<dbReference type="InterPro" id="IPR001390">
    <property type="entry name" value="GABAAa_rcpt"/>
</dbReference>
<reference evidence="4 5" key="1">
    <citation type="journal article" date="2019" name="Proc. Natl. Acad. Sci. U.S.A.">
        <title>Regulatory changes in pterin and carotenoid genes underlie balanced color polymorphisms in the wall lizard.</title>
        <authorList>
            <person name="Andrade P."/>
            <person name="Pinho C."/>
            <person name="Perez I de Lanuza G."/>
            <person name="Afonso S."/>
            <person name="Brejcha J."/>
            <person name="Rubin C.J."/>
            <person name="Wallerman O."/>
            <person name="Pereira P."/>
            <person name="Sabatino S.J."/>
            <person name="Bellati A."/>
            <person name="Pellitteri-Rosa D."/>
            <person name="Bosakova Z."/>
            <person name="Bunikis I."/>
            <person name="Carretero M.A."/>
            <person name="Feiner N."/>
            <person name="Marsik P."/>
            <person name="Pauperio F."/>
            <person name="Salvi D."/>
            <person name="Soler L."/>
            <person name="While G.M."/>
            <person name="Uller T."/>
            <person name="Font E."/>
            <person name="Andersson L."/>
            <person name="Carneiro M."/>
        </authorList>
    </citation>
    <scope>NUCLEOTIDE SEQUENCE</scope>
</reference>
<evidence type="ECO:0000313" key="5">
    <source>
        <dbReference type="Proteomes" id="UP000472272"/>
    </source>
</evidence>
<evidence type="ECO:0000256" key="2">
    <source>
        <dbReference type="ARBA" id="ARBA00023157"/>
    </source>
</evidence>
<reference evidence="4" key="3">
    <citation type="submission" date="2025-09" db="UniProtKB">
        <authorList>
            <consortium name="Ensembl"/>
        </authorList>
    </citation>
    <scope>IDENTIFICATION</scope>
</reference>
<dbReference type="SUPFAM" id="SSF63712">
    <property type="entry name" value="Nicotinic receptor ligand binding domain-like"/>
    <property type="match status" value="1"/>
</dbReference>
<organism evidence="4 5">
    <name type="scientific">Podarcis muralis</name>
    <name type="common">Wall lizard</name>
    <name type="synonym">Lacerta muralis</name>
    <dbReference type="NCBI Taxonomy" id="64176"/>
    <lineage>
        <taxon>Eukaryota</taxon>
        <taxon>Metazoa</taxon>
        <taxon>Chordata</taxon>
        <taxon>Craniata</taxon>
        <taxon>Vertebrata</taxon>
        <taxon>Euteleostomi</taxon>
        <taxon>Lepidosauria</taxon>
        <taxon>Squamata</taxon>
        <taxon>Bifurcata</taxon>
        <taxon>Unidentata</taxon>
        <taxon>Episquamata</taxon>
        <taxon>Laterata</taxon>
        <taxon>Lacertibaenia</taxon>
        <taxon>Lacertidae</taxon>
        <taxon>Podarcis</taxon>
    </lineage>
</organism>
<dbReference type="AlphaFoldDB" id="A0A670J2H0"/>